<evidence type="ECO:0000256" key="2">
    <source>
        <dbReference type="ARBA" id="ARBA00023125"/>
    </source>
</evidence>
<dbReference type="Proteomes" id="UP000295367">
    <property type="component" value="Unassembled WGS sequence"/>
</dbReference>
<keyword evidence="3" id="KW-0804">Transcription</keyword>
<keyword evidence="2" id="KW-0238">DNA-binding</keyword>
<evidence type="ECO:0000256" key="1">
    <source>
        <dbReference type="ARBA" id="ARBA00023015"/>
    </source>
</evidence>
<dbReference type="PROSITE" id="PS50043">
    <property type="entry name" value="HTH_LUXR_2"/>
    <property type="match status" value="1"/>
</dbReference>
<gene>
    <name evidence="5" type="ORF">EDC63_103159</name>
</gene>
<evidence type="ECO:0000313" key="6">
    <source>
        <dbReference type="Proteomes" id="UP000295367"/>
    </source>
</evidence>
<reference evidence="5 6" key="1">
    <citation type="submission" date="2019-03" db="EMBL/GenBank/DDBJ databases">
        <title>Genomic Encyclopedia of Type Strains, Phase IV (KMG-IV): sequencing the most valuable type-strain genomes for metagenomic binning, comparative biology and taxonomic classification.</title>
        <authorList>
            <person name="Goeker M."/>
        </authorList>
    </citation>
    <scope>NUCLEOTIDE SEQUENCE [LARGE SCALE GENOMIC DNA]</scope>
    <source>
        <strain evidence="5 6">DSM 100309</strain>
    </source>
</reference>
<evidence type="ECO:0000259" key="4">
    <source>
        <dbReference type="PROSITE" id="PS50043"/>
    </source>
</evidence>
<dbReference type="AlphaFoldDB" id="A0A4R3YAR0"/>
<dbReference type="SUPFAM" id="SSF46894">
    <property type="entry name" value="C-terminal effector domain of the bipartite response regulators"/>
    <property type="match status" value="1"/>
</dbReference>
<dbReference type="InterPro" id="IPR036388">
    <property type="entry name" value="WH-like_DNA-bd_sf"/>
</dbReference>
<dbReference type="PANTHER" id="PTHR44688:SF16">
    <property type="entry name" value="DNA-BINDING TRANSCRIPTIONAL ACTIVATOR DEVR_DOSR"/>
    <property type="match status" value="1"/>
</dbReference>
<dbReference type="Pfam" id="PF00196">
    <property type="entry name" value="GerE"/>
    <property type="match status" value="1"/>
</dbReference>
<sequence>MVRRLSEFLLDLYRGSREMPITVFQDWAFERLQVILPFDSGIWAAGYLDGDDPVIHNLQTYKQSRDFAESWMSYKDEDPLLSNMIAMPGKAVNVATQAAYGGQAFYDDHYKPNGIAHILCTGELDPHTALYSLISLHRENVAEPFSEEERIIKESLMPHLVETYRLNRMNYMEQARQPSGMTHYSVGASDEGGRMHLVEPAFTKLILDEWPGWHGPKLPDNLSKCLITDEGRFSGEKSIIKFTRLNDLFLLRGRSRSNLDNLSDRERQIAEHFSLGLTYKQIAQMLQIAPSTVRNHLNAIYLKLRVNNKTDMVTILKMLD</sequence>
<feature type="domain" description="HTH luxR-type" evidence="4">
    <location>
        <begin position="255"/>
        <end position="320"/>
    </location>
</feature>
<evidence type="ECO:0000313" key="5">
    <source>
        <dbReference type="EMBL" id="TCV89087.1"/>
    </source>
</evidence>
<dbReference type="GO" id="GO:0006355">
    <property type="term" value="P:regulation of DNA-templated transcription"/>
    <property type="evidence" value="ECO:0007669"/>
    <property type="project" value="InterPro"/>
</dbReference>
<evidence type="ECO:0000256" key="3">
    <source>
        <dbReference type="ARBA" id="ARBA00023163"/>
    </source>
</evidence>
<protein>
    <submittedName>
        <fullName evidence="5">Regulatory LuxR family protein</fullName>
    </submittedName>
</protein>
<organism evidence="5 6">
    <name type="scientific">Sulfurirhabdus autotrophica</name>
    <dbReference type="NCBI Taxonomy" id="1706046"/>
    <lineage>
        <taxon>Bacteria</taxon>
        <taxon>Pseudomonadati</taxon>
        <taxon>Pseudomonadota</taxon>
        <taxon>Betaproteobacteria</taxon>
        <taxon>Nitrosomonadales</taxon>
        <taxon>Sulfuricellaceae</taxon>
        <taxon>Sulfurirhabdus</taxon>
    </lineage>
</organism>
<dbReference type="GO" id="GO:0003677">
    <property type="term" value="F:DNA binding"/>
    <property type="evidence" value="ECO:0007669"/>
    <property type="project" value="UniProtKB-KW"/>
</dbReference>
<proteinExistence type="predicted"/>
<accession>A0A4R3YAR0</accession>
<dbReference type="InterPro" id="IPR000792">
    <property type="entry name" value="Tscrpt_reg_LuxR_C"/>
</dbReference>
<dbReference type="CDD" id="cd06170">
    <property type="entry name" value="LuxR_C_like"/>
    <property type="match status" value="1"/>
</dbReference>
<keyword evidence="6" id="KW-1185">Reference proteome</keyword>
<dbReference type="PANTHER" id="PTHR44688">
    <property type="entry name" value="DNA-BINDING TRANSCRIPTIONAL ACTIVATOR DEVR_DOSR"/>
    <property type="match status" value="1"/>
</dbReference>
<dbReference type="SMART" id="SM00421">
    <property type="entry name" value="HTH_LUXR"/>
    <property type="match status" value="1"/>
</dbReference>
<dbReference type="PRINTS" id="PR00038">
    <property type="entry name" value="HTHLUXR"/>
</dbReference>
<dbReference type="PROSITE" id="PS00622">
    <property type="entry name" value="HTH_LUXR_1"/>
    <property type="match status" value="1"/>
</dbReference>
<dbReference type="EMBL" id="SMCO01000003">
    <property type="protein sequence ID" value="TCV89087.1"/>
    <property type="molecule type" value="Genomic_DNA"/>
</dbReference>
<dbReference type="OrthoDB" id="6120865at2"/>
<dbReference type="RefSeq" id="WP_124945889.1">
    <property type="nucleotide sequence ID" value="NZ_BHVT01000020.1"/>
</dbReference>
<comment type="caution">
    <text evidence="5">The sequence shown here is derived from an EMBL/GenBank/DDBJ whole genome shotgun (WGS) entry which is preliminary data.</text>
</comment>
<keyword evidence="1" id="KW-0805">Transcription regulation</keyword>
<dbReference type="InterPro" id="IPR016032">
    <property type="entry name" value="Sig_transdc_resp-reg_C-effctor"/>
</dbReference>
<dbReference type="Gene3D" id="1.10.10.10">
    <property type="entry name" value="Winged helix-like DNA-binding domain superfamily/Winged helix DNA-binding domain"/>
    <property type="match status" value="1"/>
</dbReference>
<name>A0A4R3YAR0_9PROT</name>